<dbReference type="SUPFAM" id="SSF51735">
    <property type="entry name" value="NAD(P)-binding Rossmann-fold domains"/>
    <property type="match status" value="1"/>
</dbReference>
<dbReference type="SUPFAM" id="SSF81324">
    <property type="entry name" value="Voltage-gated potassium channels"/>
    <property type="match status" value="1"/>
</dbReference>
<dbReference type="PANTHER" id="PTHR43833">
    <property type="entry name" value="POTASSIUM CHANNEL PROTEIN 2-RELATED-RELATED"/>
    <property type="match status" value="1"/>
</dbReference>
<feature type="domain" description="RCK N-terminal" evidence="2">
    <location>
        <begin position="230"/>
        <end position="348"/>
    </location>
</feature>
<protein>
    <recommendedName>
        <fullName evidence="2">RCK N-terminal domain-containing protein</fullName>
    </recommendedName>
</protein>
<evidence type="ECO:0000313" key="3">
    <source>
        <dbReference type="EMBL" id="CAB3777257.1"/>
    </source>
</evidence>
<keyword evidence="1" id="KW-1133">Transmembrane helix</keyword>
<dbReference type="InterPro" id="IPR050721">
    <property type="entry name" value="Trk_Ktr_HKT_K-transport"/>
</dbReference>
<evidence type="ECO:0000259" key="2">
    <source>
        <dbReference type="PROSITE" id="PS51201"/>
    </source>
</evidence>
<accession>A0A6S7ATG0</accession>
<reference evidence="3 4" key="1">
    <citation type="submission" date="2020-04" db="EMBL/GenBank/DDBJ databases">
        <authorList>
            <person name="De Canck E."/>
        </authorList>
    </citation>
    <scope>NUCLEOTIDE SEQUENCE [LARGE SCALE GENOMIC DNA]</scope>
    <source>
        <strain evidence="3 4">LMG 28614</strain>
    </source>
</reference>
<gene>
    <name evidence="3" type="ORF">LMG28614_00396</name>
</gene>
<dbReference type="AlphaFoldDB" id="A0A6S7ATG0"/>
<dbReference type="EMBL" id="CADIKK010000001">
    <property type="protein sequence ID" value="CAB3777257.1"/>
    <property type="molecule type" value="Genomic_DNA"/>
</dbReference>
<keyword evidence="1" id="KW-0812">Transmembrane</keyword>
<dbReference type="RefSeq" id="WP_343056369.1">
    <property type="nucleotide sequence ID" value="NZ_CADIKK010000001.1"/>
</dbReference>
<keyword evidence="1" id="KW-0472">Membrane</keyword>
<dbReference type="Proteomes" id="UP000494365">
    <property type="component" value="Unassembled WGS sequence"/>
</dbReference>
<sequence>MGQKTTLSEHKIRHHLYGNFRQDHKADERRHHADAVCVRRAIARKCDVFVFAAFLHGLGRVRAIQASKYLGLLTIDYWRKRNKPVSLVSGSLLSRSDALSEVTMWIFRVNEPRLGVIRIREWRRHARYTIGLLVLLLGGAAAGLVVLDQSNTSLPDKVFTALWDGVNLVSTLGDFSDFNQPQKAFMLLAMFATLLIGGFAVSRLTGMLSGDDVMTYRENRLMERKLEQLANHVVVVGFHSLGELVANRLHEAGETVLILVGDQDQANRAADRGHMVVLGSPGAFDDVLKRARLDSAKAMVVTTPDSNNNLAVTLLAHTLNASLAIAVPGENPLRKGLFESAGASHVVIANELIANALVSKLTTPVEAAT</sequence>
<keyword evidence="4" id="KW-1185">Reference proteome</keyword>
<dbReference type="InterPro" id="IPR036291">
    <property type="entry name" value="NAD(P)-bd_dom_sf"/>
</dbReference>
<organism evidence="3 4">
    <name type="scientific">Paraburkholderia ultramafica</name>
    <dbReference type="NCBI Taxonomy" id="1544867"/>
    <lineage>
        <taxon>Bacteria</taxon>
        <taxon>Pseudomonadati</taxon>
        <taxon>Pseudomonadota</taxon>
        <taxon>Betaproteobacteria</taxon>
        <taxon>Burkholderiales</taxon>
        <taxon>Burkholderiaceae</taxon>
        <taxon>Paraburkholderia</taxon>
    </lineage>
</organism>
<feature type="transmembrane region" description="Helical" evidence="1">
    <location>
        <begin position="184"/>
        <end position="204"/>
    </location>
</feature>
<evidence type="ECO:0000256" key="1">
    <source>
        <dbReference type="SAM" id="Phobius"/>
    </source>
</evidence>
<dbReference type="InterPro" id="IPR003148">
    <property type="entry name" value="RCK_N"/>
</dbReference>
<dbReference type="PROSITE" id="PS51201">
    <property type="entry name" value="RCK_N"/>
    <property type="match status" value="1"/>
</dbReference>
<feature type="transmembrane region" description="Helical" evidence="1">
    <location>
        <begin position="128"/>
        <end position="147"/>
    </location>
</feature>
<name>A0A6S7ATG0_9BURK</name>
<dbReference type="GO" id="GO:0006813">
    <property type="term" value="P:potassium ion transport"/>
    <property type="evidence" value="ECO:0007669"/>
    <property type="project" value="InterPro"/>
</dbReference>
<dbReference type="Pfam" id="PF02254">
    <property type="entry name" value="TrkA_N"/>
    <property type="match status" value="1"/>
</dbReference>
<evidence type="ECO:0000313" key="4">
    <source>
        <dbReference type="Proteomes" id="UP000494365"/>
    </source>
</evidence>
<proteinExistence type="predicted"/>
<dbReference type="Gene3D" id="3.40.50.720">
    <property type="entry name" value="NAD(P)-binding Rossmann-like Domain"/>
    <property type="match status" value="1"/>
</dbReference>